<evidence type="ECO:0000259" key="5">
    <source>
        <dbReference type="PROSITE" id="PS51123"/>
    </source>
</evidence>
<evidence type="ECO:0000256" key="1">
    <source>
        <dbReference type="ARBA" id="ARBA00004442"/>
    </source>
</evidence>
<dbReference type="SUPFAM" id="SSF49464">
    <property type="entry name" value="Carboxypeptidase regulatory domain-like"/>
    <property type="match status" value="2"/>
</dbReference>
<reference evidence="6" key="1">
    <citation type="submission" date="2019-11" db="EMBL/GenBank/DDBJ databases">
        <title>Microbial mats filling the niche in hypersaline microbial mats.</title>
        <authorList>
            <person name="Wong H.L."/>
            <person name="Macleod F.I."/>
            <person name="White R.A. III"/>
            <person name="Burns B.P."/>
        </authorList>
    </citation>
    <scope>NUCLEOTIDE SEQUENCE</scope>
    <source>
        <strain evidence="6">Bin_327</strain>
    </source>
</reference>
<dbReference type="AlphaFoldDB" id="A0A9D5QBU7"/>
<dbReference type="EMBL" id="WJKJ01000062">
    <property type="protein sequence ID" value="MBD3363973.1"/>
    <property type="molecule type" value="Genomic_DNA"/>
</dbReference>
<dbReference type="CDD" id="cd07185">
    <property type="entry name" value="OmpA_C-like"/>
    <property type="match status" value="1"/>
</dbReference>
<dbReference type="InterPro" id="IPR050330">
    <property type="entry name" value="Bact_OuterMem_StrucFunc"/>
</dbReference>
<accession>A0A9D5QBU7</accession>
<dbReference type="PANTHER" id="PTHR30329">
    <property type="entry name" value="STATOR ELEMENT OF FLAGELLAR MOTOR COMPLEX"/>
    <property type="match status" value="1"/>
</dbReference>
<dbReference type="PROSITE" id="PS51123">
    <property type="entry name" value="OMPA_2"/>
    <property type="match status" value="1"/>
</dbReference>
<sequence>MKRALVVLLIAVSFAFALPTLYGTRGTNLVSSARCEDMGYLWFYPSLEGYLEDVIILDTISTPGDTLRDTFDVMAANPIRLSLGFTPWHYLEFSIFGNAYFIKASDPDLGTSVSVFDMSDVGGHVKGSIPFTPLDAPTVIALGLDGFFLMTLPFEMDQTNNDSMAYYLGYNPYNQAGAEFGGKLLFSVESQYFSGHLNAGYWYRSQHMIGGSDGVAVQYPQTIVSGIGLESSPMNWLNLFADFNVDYGLTIMNADTLLAGLGTHASVGVRFPIMMGKNKGFGLMFTVAGGADPMNFGSTMSLYAGLAIGGDLIPEKEVFVEGTVYDSATGQTIPDAAVTIKTAEGDTVIYSDSLGNFTLPELEGDEIIYVEKDGYHGETVTADEILSGEYNLVEDTKLSKIQRAWLAGTVEDAETSEPLEAMVVFEKLEEDTVIDPLTTDPITGYFRLELPPGTYNITTSAEGYHDDERSLVVMAPMDTLIDVTLTPIEEPAPPPPLYPATLTGFGEGSTTLTMMQIMELEKIVEIMVDNPDATVVLVGHTDSVGSDAANLRVGARRAGSVYEFLRSRGIAANRISIETGGERFPIGDNRYRSGRDANRRVDFYFSRATTEEELTDSEHGVKPPTTK</sequence>
<organism evidence="6 7">
    <name type="scientific">candidate division WOR-3 bacterium</name>
    <dbReference type="NCBI Taxonomy" id="2052148"/>
    <lineage>
        <taxon>Bacteria</taxon>
        <taxon>Bacteria division WOR-3</taxon>
    </lineage>
</organism>
<comment type="caution">
    <text evidence="6">The sequence shown here is derived from an EMBL/GenBank/DDBJ whole genome shotgun (WGS) entry which is preliminary data.</text>
</comment>
<dbReference type="PRINTS" id="PR01021">
    <property type="entry name" value="OMPADOMAIN"/>
</dbReference>
<proteinExistence type="predicted"/>
<feature type="domain" description="OmpA-like" evidence="5">
    <location>
        <begin position="492"/>
        <end position="609"/>
    </location>
</feature>
<dbReference type="InterPro" id="IPR008969">
    <property type="entry name" value="CarboxyPept-like_regulatory"/>
</dbReference>
<keyword evidence="2 4" id="KW-0472">Membrane</keyword>
<gene>
    <name evidence="6" type="ORF">GF359_02030</name>
</gene>
<dbReference type="GO" id="GO:0009279">
    <property type="term" value="C:cell outer membrane"/>
    <property type="evidence" value="ECO:0007669"/>
    <property type="project" value="UniProtKB-SubCell"/>
</dbReference>
<dbReference type="Proteomes" id="UP000630660">
    <property type="component" value="Unassembled WGS sequence"/>
</dbReference>
<comment type="subcellular location">
    <subcellularLocation>
        <location evidence="1">Cell outer membrane</location>
    </subcellularLocation>
</comment>
<dbReference type="SUPFAM" id="SSF103088">
    <property type="entry name" value="OmpA-like"/>
    <property type="match status" value="1"/>
</dbReference>
<dbReference type="InterPro" id="IPR006664">
    <property type="entry name" value="OMP_bac"/>
</dbReference>
<dbReference type="Gene3D" id="3.30.1330.60">
    <property type="entry name" value="OmpA-like domain"/>
    <property type="match status" value="1"/>
</dbReference>
<dbReference type="Pfam" id="PF13620">
    <property type="entry name" value="CarboxypepD_reg"/>
    <property type="match status" value="1"/>
</dbReference>
<protein>
    <submittedName>
        <fullName evidence="6">OmpA family protein</fullName>
    </submittedName>
</protein>
<dbReference type="InterPro" id="IPR036737">
    <property type="entry name" value="OmpA-like_sf"/>
</dbReference>
<evidence type="ECO:0000313" key="7">
    <source>
        <dbReference type="Proteomes" id="UP000630660"/>
    </source>
</evidence>
<dbReference type="Gene3D" id="2.60.40.1120">
    <property type="entry name" value="Carboxypeptidase-like, regulatory domain"/>
    <property type="match status" value="2"/>
</dbReference>
<name>A0A9D5QBU7_UNCW3</name>
<evidence type="ECO:0000313" key="6">
    <source>
        <dbReference type="EMBL" id="MBD3363973.1"/>
    </source>
</evidence>
<keyword evidence="3" id="KW-0998">Cell outer membrane</keyword>
<dbReference type="InterPro" id="IPR006665">
    <property type="entry name" value="OmpA-like"/>
</dbReference>
<evidence type="ECO:0000256" key="4">
    <source>
        <dbReference type="PROSITE-ProRule" id="PRU00473"/>
    </source>
</evidence>
<dbReference type="PANTHER" id="PTHR30329:SF21">
    <property type="entry name" value="LIPOPROTEIN YIAD-RELATED"/>
    <property type="match status" value="1"/>
</dbReference>
<evidence type="ECO:0000256" key="2">
    <source>
        <dbReference type="ARBA" id="ARBA00023136"/>
    </source>
</evidence>
<evidence type="ECO:0000256" key="3">
    <source>
        <dbReference type="ARBA" id="ARBA00023237"/>
    </source>
</evidence>
<dbReference type="Pfam" id="PF00691">
    <property type="entry name" value="OmpA"/>
    <property type="match status" value="1"/>
</dbReference>